<accession>A0A0G0V7C8</accession>
<reference evidence="1 2" key="1">
    <citation type="journal article" date="2015" name="Nature">
        <title>rRNA introns, odd ribosomes, and small enigmatic genomes across a large radiation of phyla.</title>
        <authorList>
            <person name="Brown C.T."/>
            <person name="Hug L.A."/>
            <person name="Thomas B.C."/>
            <person name="Sharon I."/>
            <person name="Castelle C.J."/>
            <person name="Singh A."/>
            <person name="Wilkins M.J."/>
            <person name="Williams K.H."/>
            <person name="Banfield J.F."/>
        </authorList>
    </citation>
    <scope>NUCLEOTIDE SEQUENCE [LARGE SCALE GENOMIC DNA]</scope>
</reference>
<sequence>MHISWLGHSAFKIETKTPWRDEVVILINPYLEPKADLPRNLKSDLVLLGSGEKNTITLSGEPFVIASPGEYEVRGVMVYAVDISKNPKEPQLVFHFDTENVSTIFFGNFKGTVNEEMADKLGLIDILLLPCGGNNVLGANCYTPFFQSAQWQTAF</sequence>
<dbReference type="Pfam" id="PF13483">
    <property type="entry name" value="Lactamase_B_3"/>
    <property type="match status" value="1"/>
</dbReference>
<dbReference type="Gene3D" id="3.60.15.10">
    <property type="entry name" value="Ribonuclease Z/Hydroxyacylglutathione hydrolase-like"/>
    <property type="match status" value="1"/>
</dbReference>
<proteinExistence type="predicted"/>
<organism evidence="1 2">
    <name type="scientific">Candidatus Magasanikbacteria bacterium GW2011_GWC2_41_17</name>
    <dbReference type="NCBI Taxonomy" id="1619048"/>
    <lineage>
        <taxon>Bacteria</taxon>
        <taxon>Candidatus Magasanikiibacteriota</taxon>
    </lineage>
</organism>
<dbReference type="EMBL" id="LCAV01000037">
    <property type="protein sequence ID" value="KKR96933.1"/>
    <property type="molecule type" value="Genomic_DNA"/>
</dbReference>
<evidence type="ECO:0000313" key="1">
    <source>
        <dbReference type="EMBL" id="KKR96933.1"/>
    </source>
</evidence>
<dbReference type="STRING" id="1619048.UU49_C0037G0004"/>
<dbReference type="InterPro" id="IPR036866">
    <property type="entry name" value="RibonucZ/Hydroxyglut_hydro"/>
</dbReference>
<dbReference type="AlphaFoldDB" id="A0A0G0V7C8"/>
<comment type="caution">
    <text evidence="1">The sequence shown here is derived from an EMBL/GenBank/DDBJ whole genome shotgun (WGS) entry which is preliminary data.</text>
</comment>
<dbReference type="Proteomes" id="UP000034108">
    <property type="component" value="Unassembled WGS sequence"/>
</dbReference>
<evidence type="ECO:0000313" key="2">
    <source>
        <dbReference type="Proteomes" id="UP000034108"/>
    </source>
</evidence>
<gene>
    <name evidence="1" type="ORF">UU49_C0037G0004</name>
</gene>
<protein>
    <submittedName>
        <fullName evidence="1">Uncharacterized protein</fullName>
    </submittedName>
</protein>
<name>A0A0G0V7C8_9BACT</name>